<evidence type="ECO:0000259" key="2">
    <source>
        <dbReference type="Pfam" id="PF21320"/>
    </source>
</evidence>
<dbReference type="InterPro" id="IPR048711">
    <property type="entry name" value="WHD_Rv2258c"/>
</dbReference>
<name>A0A413RKN8_9CELL</name>
<evidence type="ECO:0000313" key="3">
    <source>
        <dbReference type="EMBL" id="RHA39939.1"/>
    </source>
</evidence>
<dbReference type="InterPro" id="IPR036388">
    <property type="entry name" value="WH-like_DNA-bd_sf"/>
</dbReference>
<dbReference type="GO" id="GO:0032259">
    <property type="term" value="P:methylation"/>
    <property type="evidence" value="ECO:0007669"/>
    <property type="project" value="UniProtKB-KW"/>
</dbReference>
<dbReference type="OrthoDB" id="9801363at2"/>
<dbReference type="RefSeq" id="WP_118767470.1">
    <property type="nucleotide sequence ID" value="NZ_QWKP01000200.1"/>
</dbReference>
<dbReference type="InterPro" id="IPR029063">
    <property type="entry name" value="SAM-dependent_MTases_sf"/>
</dbReference>
<dbReference type="CDD" id="cd02440">
    <property type="entry name" value="AdoMet_MTases"/>
    <property type="match status" value="1"/>
</dbReference>
<dbReference type="Gene3D" id="1.10.10.10">
    <property type="entry name" value="Winged helix-like DNA-binding domain superfamily/Winged helix DNA-binding domain"/>
    <property type="match status" value="1"/>
</dbReference>
<dbReference type="SUPFAM" id="SSF53335">
    <property type="entry name" value="S-adenosyl-L-methionine-dependent methyltransferases"/>
    <property type="match status" value="1"/>
</dbReference>
<dbReference type="SUPFAM" id="SSF46785">
    <property type="entry name" value="Winged helix' DNA-binding domain"/>
    <property type="match status" value="1"/>
</dbReference>
<evidence type="ECO:0000259" key="1">
    <source>
        <dbReference type="Pfam" id="PF13847"/>
    </source>
</evidence>
<dbReference type="Pfam" id="PF21320">
    <property type="entry name" value="WHD_Rv2258c"/>
    <property type="match status" value="1"/>
</dbReference>
<sequence length="357" mass="37911">MSSDLFEPVGHGPDAVADRLLAATLGAQELFAVYAGERLGWYAALAAQGPSTPAELAGSTGTDERYVREWLEHQAVAGYVTVDDEHRFALTDGAREVLTDADSALYLAPLGRLQAASGRVVDDLVEAYRTGGGVSWAQMGDDARTSQGALNRPFFLGALVDEVLPSIPALHGVLEQGATVADLGCGEGWSAISIARAYPRTTVVGIDIDAPSIETARRNAAGSEVRVAFELADAASTRDDEFDVVLFFECVHDMADPVAVLAAARAMVRDDGYVLIADERTEESFAAPSGPVERLFYGWSLTVCLPDGRSTSPSVATGTVMRPAALDTYARAAGFAGIEILPIEHDMLRFYRLLIAA</sequence>
<protein>
    <submittedName>
        <fullName evidence="3">Class I SAM-dependent methyltransferase</fullName>
    </submittedName>
</protein>
<evidence type="ECO:0000313" key="4">
    <source>
        <dbReference type="Proteomes" id="UP000283374"/>
    </source>
</evidence>
<dbReference type="Proteomes" id="UP000283374">
    <property type="component" value="Unassembled WGS sequence"/>
</dbReference>
<keyword evidence="3" id="KW-0808">Transferase</keyword>
<dbReference type="Gene3D" id="3.40.50.150">
    <property type="entry name" value="Vaccinia Virus protein VP39"/>
    <property type="match status" value="1"/>
</dbReference>
<dbReference type="InterPro" id="IPR025714">
    <property type="entry name" value="Methyltranfer_dom"/>
</dbReference>
<comment type="caution">
    <text evidence="3">The sequence shown here is derived from an EMBL/GenBank/DDBJ whole genome shotgun (WGS) entry which is preliminary data.</text>
</comment>
<dbReference type="InterPro" id="IPR036390">
    <property type="entry name" value="WH_DNA-bd_sf"/>
</dbReference>
<dbReference type="InterPro" id="IPR053173">
    <property type="entry name" value="SAM-binding_MTase"/>
</dbReference>
<organism evidence="3 4">
    <name type="scientific">Cellulomonas rhizosphaerae</name>
    <dbReference type="NCBI Taxonomy" id="2293719"/>
    <lineage>
        <taxon>Bacteria</taxon>
        <taxon>Bacillati</taxon>
        <taxon>Actinomycetota</taxon>
        <taxon>Actinomycetes</taxon>
        <taxon>Micrococcales</taxon>
        <taxon>Cellulomonadaceae</taxon>
        <taxon>Cellulomonas</taxon>
    </lineage>
</organism>
<dbReference type="PANTHER" id="PTHR45128:SF2">
    <property type="entry name" value="METHYLTRANSFERASE DOMAIN-CONTAINING PROTEIN"/>
    <property type="match status" value="1"/>
</dbReference>
<dbReference type="AlphaFoldDB" id="A0A413RKN8"/>
<keyword evidence="4" id="KW-1185">Reference proteome</keyword>
<feature type="domain" description="Methyltransferase" evidence="1">
    <location>
        <begin position="175"/>
        <end position="286"/>
    </location>
</feature>
<reference evidence="3 4" key="1">
    <citation type="submission" date="2018-08" db="EMBL/GenBank/DDBJ databases">
        <title>Cellulomonas rhizosphaerae sp. nov., a novel actinomycete isolated from soil.</title>
        <authorList>
            <person name="Tian Y."/>
        </authorList>
    </citation>
    <scope>NUCLEOTIDE SEQUENCE [LARGE SCALE GENOMIC DNA]</scope>
    <source>
        <strain evidence="3 4">NEAU-TCZ24</strain>
    </source>
</reference>
<dbReference type="Pfam" id="PF13847">
    <property type="entry name" value="Methyltransf_31"/>
    <property type="match status" value="1"/>
</dbReference>
<dbReference type="PANTHER" id="PTHR45128">
    <property type="entry name" value="METHYLTRANSFERASE TYPE 11"/>
    <property type="match status" value="1"/>
</dbReference>
<dbReference type="EMBL" id="QWKP01000200">
    <property type="protein sequence ID" value="RHA39939.1"/>
    <property type="molecule type" value="Genomic_DNA"/>
</dbReference>
<proteinExistence type="predicted"/>
<gene>
    <name evidence="3" type="ORF">D1825_10995</name>
</gene>
<feature type="domain" description="S-adenosylmethionine-dependent methyltransferase Rv2258c-like winged HTH" evidence="2">
    <location>
        <begin position="36"/>
        <end position="87"/>
    </location>
</feature>
<dbReference type="GO" id="GO:0008168">
    <property type="term" value="F:methyltransferase activity"/>
    <property type="evidence" value="ECO:0007669"/>
    <property type="project" value="UniProtKB-KW"/>
</dbReference>
<keyword evidence="3" id="KW-0489">Methyltransferase</keyword>
<accession>A0A413RKN8</accession>